<dbReference type="PROSITE" id="PS51783">
    <property type="entry name" value="PH_BEACH"/>
    <property type="match status" value="1"/>
</dbReference>
<dbReference type="InterPro" id="IPR016024">
    <property type="entry name" value="ARM-type_fold"/>
</dbReference>
<evidence type="ECO:0000313" key="13">
    <source>
        <dbReference type="WormBase" id="F10F2.1b"/>
    </source>
</evidence>
<dbReference type="InterPro" id="IPR013320">
    <property type="entry name" value="ConA-like_dom_sf"/>
</dbReference>
<dbReference type="InterPro" id="IPR050865">
    <property type="entry name" value="BEACH_Domain"/>
</dbReference>
<dbReference type="Pfam" id="PF14844">
    <property type="entry name" value="PH_BEACH"/>
    <property type="match status" value="1"/>
</dbReference>
<evidence type="ECO:0000259" key="10">
    <source>
        <dbReference type="PROSITE" id="PS51783"/>
    </source>
</evidence>
<dbReference type="InterPro" id="IPR036322">
    <property type="entry name" value="WD40_repeat_dom_sf"/>
</dbReference>
<dbReference type="SUPFAM" id="SSF48371">
    <property type="entry name" value="ARM repeat"/>
    <property type="match status" value="1"/>
</dbReference>
<dbReference type="Gene3D" id="2.60.120.200">
    <property type="match status" value="1"/>
</dbReference>
<dbReference type="PROSITE" id="PS50197">
    <property type="entry name" value="BEACH"/>
    <property type="match status" value="1"/>
</dbReference>
<name>A0A5S9MNR4_CAEEL</name>
<dbReference type="InterPro" id="IPR001680">
    <property type="entry name" value="WD40_rpt"/>
</dbReference>
<dbReference type="GO" id="GO:0005737">
    <property type="term" value="C:cytoplasm"/>
    <property type="evidence" value="ECO:0007669"/>
    <property type="project" value="UniProtKB-ARBA"/>
</dbReference>
<organism evidence="11 12">
    <name type="scientific">Caenorhabditis elegans</name>
    <dbReference type="NCBI Taxonomy" id="6239"/>
    <lineage>
        <taxon>Eukaryota</taxon>
        <taxon>Metazoa</taxon>
        <taxon>Ecdysozoa</taxon>
        <taxon>Nematoda</taxon>
        <taxon>Chromadorea</taxon>
        <taxon>Rhabditida</taxon>
        <taxon>Rhabditina</taxon>
        <taxon>Rhabditomorpha</taxon>
        <taxon>Rhabditoidea</taxon>
        <taxon>Rhabditidae</taxon>
        <taxon>Peloderinae</taxon>
        <taxon>Caenorhabditis</taxon>
    </lineage>
</organism>
<keyword evidence="3" id="KW-0677">Repeat</keyword>
<evidence type="ECO:0000256" key="2">
    <source>
        <dbReference type="ARBA" id="ARBA00022574"/>
    </source>
</evidence>
<dbReference type="FunFam" id="1.10.1540.10:FF:000001">
    <property type="entry name" value="neurobeachin isoform X1"/>
    <property type="match status" value="1"/>
</dbReference>
<evidence type="ECO:0000256" key="6">
    <source>
        <dbReference type="ARBA" id="ARBA00068767"/>
    </source>
</evidence>
<dbReference type="SUPFAM" id="SSF50729">
    <property type="entry name" value="PH domain-like"/>
    <property type="match status" value="1"/>
</dbReference>
<evidence type="ECO:0000256" key="4">
    <source>
        <dbReference type="ARBA" id="ARBA00023136"/>
    </source>
</evidence>
<comment type="subcellular location">
    <subcellularLocation>
        <location evidence="1">Membrane</location>
    </subcellularLocation>
</comment>
<gene>
    <name evidence="11 13" type="primary">sel-2</name>
    <name evidence="11" type="ORF">CELE_F10F2.1</name>
    <name evidence="13" type="ORF">F10F2.1</name>
</gene>
<dbReference type="RefSeq" id="NP_001379017.1">
    <property type="nucleotide sequence ID" value="NM_001393323.1"/>
</dbReference>
<keyword evidence="2" id="KW-0853">WD repeat</keyword>
<dbReference type="SMART" id="SM01026">
    <property type="entry name" value="Beach"/>
    <property type="match status" value="1"/>
</dbReference>
<dbReference type="ExpressionAtlas" id="A0A5S9MNR4">
    <property type="expression patterns" value="baseline"/>
</dbReference>
<evidence type="ECO:0000313" key="11">
    <source>
        <dbReference type="EMBL" id="CAA0059181.1"/>
    </source>
</evidence>
<keyword evidence="4" id="KW-0472">Membrane</keyword>
<evidence type="ECO:0000256" key="5">
    <source>
        <dbReference type="ARBA" id="ARBA00059038"/>
    </source>
</evidence>
<dbReference type="SUPFAM" id="SSF50978">
    <property type="entry name" value="WD40 repeat-like"/>
    <property type="match status" value="1"/>
</dbReference>
<evidence type="ECO:0000259" key="9">
    <source>
        <dbReference type="PROSITE" id="PS50197"/>
    </source>
</evidence>
<dbReference type="PANTHER" id="PTHR13743:SF162">
    <property type="entry name" value="NEUROBEACHIN"/>
    <property type="match status" value="1"/>
</dbReference>
<dbReference type="GeneID" id="175606"/>
<dbReference type="CDD" id="cd06071">
    <property type="entry name" value="Beach"/>
    <property type="match status" value="1"/>
</dbReference>
<dbReference type="InterPro" id="IPR000409">
    <property type="entry name" value="BEACH_dom"/>
</dbReference>
<feature type="domain" description="BEACH-type PH" evidence="10">
    <location>
        <begin position="1746"/>
        <end position="1854"/>
    </location>
</feature>
<dbReference type="WormBase" id="F10F2.1b">
    <property type="protein sequence ID" value="CE53968"/>
    <property type="gene ID" value="WBGene00004760"/>
    <property type="gene designation" value="sel-2"/>
</dbReference>
<dbReference type="FunFam" id="2.130.10.10:FF:003490">
    <property type="entry name" value="Putative neurobeachin homolog"/>
    <property type="match status" value="1"/>
</dbReference>
<reference evidence="11 12" key="1">
    <citation type="journal article" date="1998" name="Science">
        <title>Genome sequence of the nematode C. elegans: a platform for investigating biology.</title>
        <authorList>
            <consortium name="The C. elegans sequencing consortium"/>
            <person name="Sulson J.E."/>
            <person name="Waterston R."/>
        </authorList>
    </citation>
    <scope>NUCLEOTIDE SEQUENCE [LARGE SCALE GENOMIC DNA]</scope>
    <source>
        <strain evidence="11 12">Bristol N2</strain>
    </source>
</reference>
<dbReference type="Gene3D" id="1.10.1540.10">
    <property type="entry name" value="BEACH domain"/>
    <property type="match status" value="1"/>
</dbReference>
<evidence type="ECO:0000313" key="12">
    <source>
        <dbReference type="Proteomes" id="UP000001940"/>
    </source>
</evidence>
<dbReference type="InterPro" id="IPR036372">
    <property type="entry name" value="BEACH_dom_sf"/>
</dbReference>
<dbReference type="Pfam" id="PF02138">
    <property type="entry name" value="Beach"/>
    <property type="match status" value="1"/>
</dbReference>
<feature type="region of interest" description="Disordered" evidence="8">
    <location>
        <begin position="1363"/>
        <end position="1433"/>
    </location>
</feature>
<keyword evidence="14" id="KW-1267">Proteomics identification</keyword>
<dbReference type="CDD" id="cd01201">
    <property type="entry name" value="PH_BEACH"/>
    <property type="match status" value="1"/>
</dbReference>
<feature type="domain" description="BEACH" evidence="9">
    <location>
        <begin position="1873"/>
        <end position="2162"/>
    </location>
</feature>
<dbReference type="SUPFAM" id="SSF81837">
    <property type="entry name" value="BEACH domain"/>
    <property type="match status" value="1"/>
</dbReference>
<dbReference type="InterPro" id="IPR023362">
    <property type="entry name" value="PH-BEACH_dom"/>
</dbReference>
<evidence type="ECO:0000256" key="1">
    <source>
        <dbReference type="ARBA" id="ARBA00004370"/>
    </source>
</evidence>
<feature type="region of interest" description="Disordered" evidence="8">
    <location>
        <begin position="1685"/>
        <end position="1705"/>
    </location>
</feature>
<dbReference type="InterPro" id="IPR015943">
    <property type="entry name" value="WD40/YVTN_repeat-like_dom_sf"/>
</dbReference>
<protein>
    <recommendedName>
        <fullName evidence="6">Putative neurobeachin homolog</fullName>
    </recommendedName>
    <alternativeName>
        <fullName evidence="7">Suppressor enhancer of lin-12</fullName>
    </alternativeName>
</protein>
<dbReference type="Pfam" id="PF15787">
    <property type="entry name" value="DUF4704"/>
    <property type="match status" value="1"/>
</dbReference>
<feature type="region of interest" description="Disordered" evidence="8">
    <location>
        <begin position="1"/>
        <end position="109"/>
    </location>
</feature>
<dbReference type="CTD" id="175606"/>
<dbReference type="PANTHER" id="PTHR13743">
    <property type="entry name" value="BEIGE/BEACH-RELATED"/>
    <property type="match status" value="1"/>
</dbReference>
<dbReference type="SMR" id="A0A5S9MNR4"/>
<dbReference type="SUPFAM" id="SSF49899">
    <property type="entry name" value="Concanavalin A-like lectins/glucanases"/>
    <property type="match status" value="1"/>
</dbReference>
<comment type="function">
    <text evidence="5">Binds to type II regulatory subunits of protein kinase A and anchors/targets them to the membrane. May anchor the kinase to cytoskeletal and/or organelle-associated proteins. Regulates endosomal traffic in polarized epithelial cells such as the vulval precursor cells and intestinal cells. Thought to act as a negative regulator of lin-12 activity in vulval precursor cells. May have a role in the internalization process from basolateral surface of polarized epithelial cells.</text>
</comment>
<dbReference type="Proteomes" id="UP000001940">
    <property type="component" value="Chromosome III"/>
</dbReference>
<dbReference type="Gene3D" id="2.30.29.30">
    <property type="entry name" value="Pleckstrin-homology domain (PH domain)/Phosphotyrosine-binding domain (PTB)"/>
    <property type="match status" value="1"/>
</dbReference>
<dbReference type="Pfam" id="PF13385">
    <property type="entry name" value="Laminin_G_3"/>
    <property type="match status" value="1"/>
</dbReference>
<evidence type="ECO:0007829" key="14">
    <source>
        <dbReference type="PeptideAtlas" id="A0A5S9MNR4"/>
    </source>
</evidence>
<dbReference type="Gene3D" id="2.130.10.10">
    <property type="entry name" value="YVTN repeat-like/Quinoprotein amine dehydrogenase"/>
    <property type="match status" value="1"/>
</dbReference>
<keyword evidence="12" id="KW-1185">Reference proteome</keyword>
<dbReference type="Pfam" id="PF20426">
    <property type="entry name" value="NBCH_WD40"/>
    <property type="match status" value="1"/>
</dbReference>
<evidence type="ECO:0000256" key="8">
    <source>
        <dbReference type="SAM" id="MobiDB-lite"/>
    </source>
</evidence>
<dbReference type="GO" id="GO:0016020">
    <property type="term" value="C:membrane"/>
    <property type="evidence" value="ECO:0007669"/>
    <property type="project" value="UniProtKB-SubCell"/>
</dbReference>
<dbReference type="SMART" id="SM00320">
    <property type="entry name" value="WD40"/>
    <property type="match status" value="4"/>
</dbReference>
<evidence type="ECO:0000256" key="3">
    <source>
        <dbReference type="ARBA" id="ARBA00022737"/>
    </source>
</evidence>
<dbReference type="InterPro" id="IPR046852">
    <property type="entry name" value="Neurobeachin_a-sol"/>
</dbReference>
<sequence length="2563" mass="287376">MEISETSHNESGPPVQENGIVEIPVEEGEEVNDEESNMETVDLGLDDSAADASSPSVFKNIDDEAPGDPSDAAKKEEDSEEIVVPSVLAPTPSQEVSPPNAIESLPPLPEGKELELEPEELTPAQFFIEYDLTQPSTPGTQSRRDSYSATGNISRRGSLASFSKSFNISIPFSDDVTSSLPRLLSKTTLIHSNEEGADETIQRLVTVLHSNSPNTDRTQVVDNLFNLLVGGHFDQESKFVIEDAANVDHMLTLLSHCDYDLQNEIWSLFLAVMKKSNRNLEACTRVGLISKVLDILPEAPPLLADLLVQIIAALVAYSINVKQTKHLLRALKSTKEQWPPNSLKLLHVLKEMPQHDSADVFFSFPGKDQSGIILPPIKTMPYQQGWTFATWLRMEPLNSVTFEKEQPVLYSFRTSKGVGYSCHFTGNCLVVNVEKTKGKEQSRCVRAELGARKWHHIAIAHCYSRWGRSDIKCFIDGQLAETIELSWVVTSATNWDRCSIGVSADGTANSAFCGQMGAMYLFAEALTLQQANSLFCLGPVYQSTFKHDSETSLPEGYKKHLFDGHLHSSLVFAYCPKNCHGQLCLYTPPKTAASTYFVQIPHAVMKEGVEVITTHSIHKSLQSVGGIQILLPLFAQIDLPSSNDNSIDGEVCQTLLSLIALLLSSSQSSQQQLFHSKGFLIISSCLQKASPSHLSMKVLEQLIHIAKFLLRCPAGGPLLKHLFDYILFNPKLWIRARPEVQVHLYQYLATDFLANNNFSQMLRRVPTVIEMCHTLKHFYWLALPQTVSDYTIEERPENFATADIVAIRSSILTFINRIIIASAGPEEEERVRDQEVHTLLNLLATVREDDNLYDVLALVTRLLAEHPAIMIPAIDKNKALGIIFNLLAAPNELIRIPALKILGFFLSRSTLKRKTESMGNQNLFSLIGERLLSHKKVLSLPTYNVLLEILVEQMTPTFTYACHQPAQPEWKFENPHLLKVIAHVISQCEESENIVQIKKCFLIDIINLCRESKENRRTILQMSVWQDWLIGLAYVFHTTESQNEVSELVWEAFSILLHHALRNEYGGWRVWVDTLAIAHSKVSFEKFKRKLAEAKIKAERSESGGEEAKMEPTPIYRAPEFAWSDVHVRLLADLLSGIERVVDEWKVAECGISDQCNASENQVFVGNVVHVVSQLSDSLIMACGGLLPLLASATAPNNDMEIVDPCQQQLPISVSAGFLMRFARLVDTFVLASGVSFSELEQEKNMPAGGVLRQSLRISATVTVRHILASRIQQPDTPRYETNSTKKNQCIMEFVREALEKRSPDGLENVERLVQDSDITRIKGVVYRDMVEENRQAQFLALSVIYLVSVLMVSRYRDILEPPSSPSPFFDSTTQKQENSENVNSETSPENGSNGKLANGGDNLSIKNGIESNGNDGEEEENGEEGQGDDGGRIAAIKVANADMKRGDGNEYDEEELSKMHQSNGRRPSTMMPVQQTAERRAYLTTKLQTALETCAPLLREMMSDFRGYLQKTLLGTHGQEIMNDTKVLETLRNRNASVIELVMLLCSQEWQTSLQKHAGLAFIELVNEGRLMAHATRDHVLRVANEADFILNRLRAEDVSKHAQFEAESREQLAARHEEYGRCDLLIASGRLRDSINATRLLEKMSAILSDQDDSKSGTQFWKLDVWEDDSRRRKRFVPNAYGSRHEEANLPEGEKNEEPEISEQEKIRKVLKGLFSKRQNSSGSHELVDESDIDKWAQEVDPTPSSQSACFSTTAKLIAPGVVVPGTLSVTANDLFFDANESDPNYKKQCAQVLRYCEALHARWNLQEIRAIFLRRYLLQNTALELFLASRTAIMFAFDSEDAVKKVVYQLPRVGVGVKYGLPQSRKTSLMTPRQLFKHSDMCAKWQKREISNFDYLMFLNTVAGRTFNDLSQYPVFPWILTNYTSDTLDLSVASNFRDLSKPIGALSEARRKFFNDRYTSWDDDQVPAFHYGTHYSTPAFTLNWLLRVEPFASMFINLHDGKFDHPDRITHSIKDSWDRCQRDSHDVKELIPELFYLPEMFRNSSKFNLGRRADGTPVDDVVLPPWAESPEHFVLMHRQALESDLVSCQLNQWIDLIFGYKQRGAEAVRATNVFYHLTYEGTVTPKMAETPGQVAAIEQQILSFGQTPSQLLTEAHPPRHSIMSMAPTMFRRHDEDLCMMMKYISNSPVVYLAANTFHQLPQPTVVGVAQNLVFSLNKWDNSYSYGASQRSALSMDPSNAEGQVSLPLTADAQLASAASTTPVARRHLGDAFDQRLTVQCSNFVTTTDSKFIFACGYPDYSFRIVDTDSGRVRQAVYGHGDVVTCIARSETSLFSDCYVVTGSMDCTVVLWHWNGTTGFIAGEYNQPGEVPSPRSILTGHEASISALCVSAEHGLVVSGCEDGVILIHTTSSDLLRRIRGHGIVTQLSMSRECILLSLFDSKRMVTYSATAKKLDEVLVDDKIECVTVTRDGEFAVTGAVNGRINIWRMFPLTKLYTYQPLNSAVRSVAVVASHRFILGGLDSGAIVVFNADFNRWHYEYKHRYIQNTSAAKPVQQSPQK</sequence>
<dbReference type="FunFam" id="2.60.120.200:FF:000010">
    <property type="entry name" value="neurobeachin isoform X2"/>
    <property type="match status" value="1"/>
</dbReference>
<dbReference type="Pfam" id="PF20425">
    <property type="entry name" value="Neurobeachin"/>
    <property type="match status" value="1"/>
</dbReference>
<evidence type="ECO:0000256" key="7">
    <source>
        <dbReference type="ARBA" id="ARBA00081052"/>
    </source>
</evidence>
<dbReference type="InterPro" id="IPR031570">
    <property type="entry name" value="NBEA/BDCP_DUF4704"/>
</dbReference>
<dbReference type="Pfam" id="PF06469">
    <property type="entry name" value="DUF1088"/>
    <property type="match status" value="1"/>
</dbReference>
<feature type="compositionally biased region" description="Acidic residues" evidence="8">
    <location>
        <begin position="1416"/>
        <end position="1428"/>
    </location>
</feature>
<dbReference type="EMBL" id="BX284603">
    <property type="protein sequence ID" value="CAA0059181.1"/>
    <property type="molecule type" value="Genomic_DNA"/>
</dbReference>
<dbReference type="OrthoDB" id="26681at2759"/>
<dbReference type="InterPro" id="IPR046851">
    <property type="entry name" value="NBCH_WD40"/>
</dbReference>
<proteinExistence type="evidence at protein level"/>
<feature type="compositionally biased region" description="Acidic residues" evidence="8">
    <location>
        <begin position="24"/>
        <end position="37"/>
    </location>
</feature>
<feature type="compositionally biased region" description="Polar residues" evidence="8">
    <location>
        <begin position="1373"/>
        <end position="1396"/>
    </location>
</feature>
<dbReference type="AGR" id="WB:WBGene00004760"/>
<dbReference type="InterPro" id="IPR011993">
    <property type="entry name" value="PH-like_dom_sf"/>
</dbReference>
<dbReference type="InterPro" id="IPR010508">
    <property type="entry name" value="NBEA-like_DUF1088"/>
</dbReference>
<accession>A0A5S9MNR4</accession>